<reference evidence="1 2" key="5">
    <citation type="journal article" date="2010" name="Appl. Environ. Microbiol.">
        <title>phrR-like gene praR of Azorhizobium caulinodans ORS571 is essential for symbiosis with Sesbania rostrata and is involved in expression of reb genes.</title>
        <authorList>
            <person name="Akiba N."/>
            <person name="Aono T."/>
            <person name="Toyazaki H."/>
            <person name="Sato S."/>
            <person name="Oyaizu H."/>
        </authorList>
    </citation>
    <scope>NUCLEOTIDE SEQUENCE [LARGE SCALE GENOMIC DNA]</scope>
    <source>
        <strain evidence="2">ATCC 43989 / DSM 5975 / JCM 20966 / LMG 6465 / NBRC 14845 / NCIMB 13405 / ORS 571</strain>
    </source>
</reference>
<reference evidence="1 2" key="1">
    <citation type="journal article" date="2007" name="Appl. Environ. Microbiol.">
        <title>Rhizobial factors required for stem nodule maturation and maintenance in Sesbania rostrata-Azorhizobium caulinodans ORS571 symbiosis.</title>
        <authorList>
            <person name="Suzuki S."/>
            <person name="Aono T."/>
            <person name="Lee KB."/>
            <person name="Suzuki T."/>
            <person name="Liu CT."/>
            <person name="Miwa H."/>
            <person name="Wakao S."/>
            <person name="Iki T."/>
            <person name="Oyaizu H."/>
        </authorList>
    </citation>
    <scope>NUCLEOTIDE SEQUENCE [LARGE SCALE GENOMIC DNA]</scope>
    <source>
        <strain evidence="2">ATCC 43989 / DSM 5975 / JCM 20966 / LMG 6465 / NBRC 14845 / NCIMB 13405 / ORS 571</strain>
    </source>
</reference>
<dbReference type="Proteomes" id="UP000000270">
    <property type="component" value="Chromosome"/>
</dbReference>
<dbReference type="STRING" id="438753.AZC_2422"/>
<reference evidence="2" key="2">
    <citation type="submission" date="2007-04" db="EMBL/GenBank/DDBJ databases">
        <title>Complete genome sequence of the nitrogen-fixing bacterium Azorhizobium caulinodans ORS571.</title>
        <authorList>
            <person name="Lee K.B."/>
            <person name="Backer P.D."/>
            <person name="Aono T."/>
            <person name="Liu C.T."/>
            <person name="Suzuki S."/>
            <person name="Suzuki T."/>
            <person name="Kaneko T."/>
            <person name="Yamada M."/>
            <person name="Tabata S."/>
            <person name="Kupfer D.M."/>
            <person name="Najar F.Z."/>
            <person name="Wiley G.B."/>
            <person name="Roe B."/>
            <person name="Binnewies T."/>
            <person name="Ussery D."/>
            <person name="Vereecke D."/>
            <person name="Gevers D."/>
            <person name="Holsters M."/>
            <person name="Oyaizu H."/>
        </authorList>
    </citation>
    <scope>NUCLEOTIDE SEQUENCE [LARGE SCALE GENOMIC DNA]</scope>
    <source>
        <strain evidence="2">ATCC 43989 / DSM 5975 / JCM 20966 / LMG 6465 / NBRC 14845 / NCIMB 13405 / ORS 571</strain>
    </source>
</reference>
<name>A8I6L2_AZOC5</name>
<dbReference type="AlphaFoldDB" id="A8I6L2"/>
<reference evidence="1 2" key="4">
    <citation type="journal article" date="2009" name="Appl. Environ. Microbiol.">
        <title>Comparative genome-wide transcriptional profiling of Azorhizobium caulinodans ORS571 grown under free-living and symbiotic conditions.</title>
        <authorList>
            <person name="Tsukada S."/>
            <person name="Aono T."/>
            <person name="Akiba N."/>
            <person name="Lee KB."/>
            <person name="Liu CT."/>
            <person name="Toyazaki H."/>
            <person name="Oyaizu H."/>
        </authorList>
    </citation>
    <scope>NUCLEOTIDE SEQUENCE [LARGE SCALE GENOMIC DNA]</scope>
    <source>
        <strain evidence="2">ATCC 43989 / DSM 5975 / JCM 20966 / LMG 6465 / NBRC 14845 / NCIMB 13405 / ORS 571</strain>
    </source>
</reference>
<protein>
    <submittedName>
        <fullName evidence="1">Uncharacterized protein</fullName>
    </submittedName>
</protein>
<reference evidence="1 2" key="3">
    <citation type="journal article" date="2008" name="BMC Genomics">
        <title>The genome of the versatile nitrogen fixer Azorhizobium caulinodans ORS571.</title>
        <authorList>
            <person name="Lee KB."/>
            <person name="Backer P.D."/>
            <person name="Aono T."/>
            <person name="Liu CT."/>
            <person name="Suzuki S."/>
            <person name="Suzuki T."/>
            <person name="Kaneko T."/>
            <person name="Yamada M."/>
            <person name="Tabata S."/>
            <person name="Kupfer D.M."/>
            <person name="Najar F.Z."/>
            <person name="Wiley G.B."/>
            <person name="Roe B."/>
            <person name="Binnewies T.T."/>
            <person name="Ussery D.W."/>
            <person name="D'Haeze W."/>
            <person name="Herder J.D."/>
            <person name="Gevers D."/>
            <person name="Vereecke D."/>
            <person name="Holsters M."/>
            <person name="Oyaizu H."/>
        </authorList>
    </citation>
    <scope>NUCLEOTIDE SEQUENCE [LARGE SCALE GENOMIC DNA]</scope>
    <source>
        <strain evidence="2">ATCC 43989 / DSM 5975 / JCM 20966 / LMG 6465 / NBRC 14845 / NCIMB 13405 / ORS 571</strain>
    </source>
</reference>
<sequence length="72" mass="8093">MPADVRTFIQRRDGCDHFRGEEATDPERATFLAAQLKKLCTGTDAQLARLRKSYAANPVVIRALADYEPNIE</sequence>
<dbReference type="HOGENOM" id="CLU_181442_0_0_5"/>
<accession>A8I6L2</accession>
<proteinExistence type="predicted"/>
<evidence type="ECO:0000313" key="2">
    <source>
        <dbReference type="Proteomes" id="UP000000270"/>
    </source>
</evidence>
<reference evidence="1 2" key="6">
    <citation type="journal article" date="2011" name="Appl. Environ. Microbiol.">
        <title>Involvement of the azorhizobial chromosome partition gene (parA) in the onset of bacteroid differentiation during Sesbania rostrata stem nodule development.</title>
        <authorList>
            <person name="Liu CT."/>
            <person name="Lee KB."/>
            <person name="Wang YS."/>
            <person name="Peng MH."/>
            <person name="Lee KT."/>
            <person name="Suzuki S."/>
            <person name="Suzuki T."/>
            <person name="Oyaizu H."/>
        </authorList>
    </citation>
    <scope>NUCLEOTIDE SEQUENCE [LARGE SCALE GENOMIC DNA]</scope>
    <source>
        <strain evidence="2">ATCC 43989 / DSM 5975 / JCM 20966 / LMG 6465 / NBRC 14845 / NCIMB 13405 / ORS 571</strain>
    </source>
</reference>
<dbReference type="EMBL" id="AP009384">
    <property type="protein sequence ID" value="BAF88420.1"/>
    <property type="molecule type" value="Genomic_DNA"/>
</dbReference>
<keyword evidence="2" id="KW-1185">Reference proteome</keyword>
<dbReference type="eggNOG" id="ENOG50334VP">
    <property type="taxonomic scope" value="Bacteria"/>
</dbReference>
<gene>
    <name evidence="1" type="ordered locus">AZC_2422</name>
</gene>
<evidence type="ECO:0000313" key="1">
    <source>
        <dbReference type="EMBL" id="BAF88420.1"/>
    </source>
</evidence>
<organism evidence="1 2">
    <name type="scientific">Azorhizobium caulinodans (strain ATCC 43989 / DSM 5975 / JCM 20966 / LMG 6465 / NBRC 14845 / NCIMB 13405 / ORS 571)</name>
    <dbReference type="NCBI Taxonomy" id="438753"/>
    <lineage>
        <taxon>Bacteria</taxon>
        <taxon>Pseudomonadati</taxon>
        <taxon>Pseudomonadota</taxon>
        <taxon>Alphaproteobacteria</taxon>
        <taxon>Hyphomicrobiales</taxon>
        <taxon>Xanthobacteraceae</taxon>
        <taxon>Azorhizobium</taxon>
    </lineage>
</organism>
<dbReference type="KEGG" id="azc:AZC_2422"/>